<protein>
    <recommendedName>
        <fullName evidence="2">PH domain-containing protein</fullName>
    </recommendedName>
</protein>
<evidence type="ECO:0000313" key="4">
    <source>
        <dbReference type="Proteomes" id="UP000011761"/>
    </source>
</evidence>
<name>M2N8U7_BAUPA</name>
<feature type="compositionally biased region" description="Polar residues" evidence="1">
    <location>
        <begin position="9"/>
        <end position="22"/>
    </location>
</feature>
<dbReference type="RefSeq" id="XP_007677801.1">
    <property type="nucleotide sequence ID" value="XM_007679611.1"/>
</dbReference>
<dbReference type="InterPro" id="IPR058155">
    <property type="entry name" value="Skg3/CAF120-like_PH"/>
</dbReference>
<proteinExistence type="predicted"/>
<reference evidence="3 4" key="1">
    <citation type="journal article" date="2012" name="PLoS Pathog.">
        <title>Diverse lifestyles and strategies of plant pathogenesis encoded in the genomes of eighteen Dothideomycetes fungi.</title>
        <authorList>
            <person name="Ohm R.A."/>
            <person name="Feau N."/>
            <person name="Henrissat B."/>
            <person name="Schoch C.L."/>
            <person name="Horwitz B.A."/>
            <person name="Barry K.W."/>
            <person name="Condon B.J."/>
            <person name="Copeland A.C."/>
            <person name="Dhillon B."/>
            <person name="Glaser F."/>
            <person name="Hesse C.N."/>
            <person name="Kosti I."/>
            <person name="LaButti K."/>
            <person name="Lindquist E.A."/>
            <person name="Lucas S."/>
            <person name="Salamov A.A."/>
            <person name="Bradshaw R.E."/>
            <person name="Ciuffetti L."/>
            <person name="Hamelin R.C."/>
            <person name="Kema G.H.J."/>
            <person name="Lawrence C."/>
            <person name="Scott J.A."/>
            <person name="Spatafora J.W."/>
            <person name="Turgeon B.G."/>
            <person name="de Wit P.J.G.M."/>
            <person name="Zhong S."/>
            <person name="Goodwin S.B."/>
            <person name="Grigoriev I.V."/>
        </authorList>
    </citation>
    <scope>NUCLEOTIDE SEQUENCE [LARGE SCALE GENOMIC DNA]</scope>
    <source>
        <strain evidence="3 4">UAMH 10762</strain>
    </source>
</reference>
<feature type="region of interest" description="Disordered" evidence="1">
    <location>
        <begin position="871"/>
        <end position="922"/>
    </location>
</feature>
<gene>
    <name evidence="3" type="ORF">BAUCODRAFT_533144</name>
</gene>
<evidence type="ECO:0000256" key="1">
    <source>
        <dbReference type="SAM" id="MobiDB-lite"/>
    </source>
</evidence>
<dbReference type="KEGG" id="bcom:BAUCODRAFT_533144"/>
<feature type="compositionally biased region" description="Polar residues" evidence="1">
    <location>
        <begin position="817"/>
        <end position="829"/>
    </location>
</feature>
<feature type="region of interest" description="Disordered" evidence="1">
    <location>
        <begin position="742"/>
        <end position="852"/>
    </location>
</feature>
<dbReference type="EMBL" id="KB445557">
    <property type="protein sequence ID" value="EMC95260.1"/>
    <property type="molecule type" value="Genomic_DNA"/>
</dbReference>
<feature type="region of interest" description="Disordered" evidence="1">
    <location>
        <begin position="1"/>
        <end position="49"/>
    </location>
</feature>
<feature type="region of interest" description="Disordered" evidence="1">
    <location>
        <begin position="947"/>
        <end position="984"/>
    </location>
</feature>
<evidence type="ECO:0000259" key="2">
    <source>
        <dbReference type="PROSITE" id="PS50003"/>
    </source>
</evidence>
<dbReference type="OrthoDB" id="5563754at2759"/>
<feature type="region of interest" description="Disordered" evidence="1">
    <location>
        <begin position="1291"/>
        <end position="1324"/>
    </location>
</feature>
<sequence length="1324" mass="145913">MPRSRVLSFMSQFGASPRSPTTDLPPSPTKPNATDSENTPSPRMQLNLDTHTPDMQVHKMDPYVKDSAHSPATPSRARGDSRAATRPNSMMQAYQPPQVDVANDTPPELQPVFSYLNSHSNKLYQEGYFLKLHDLDSRGRPSPDRVWVECFAQLVGTVLSLWDAGALDAAGEDGEVVPNFINLSDASIKMIESLPMNGAQGGNLQNVLSISTAANNRYLLHFNSLNSLTQWTAGIRLAMFEHSTLMEAYTGSLIAGKGKFLNNIKTIMERASPKFPHEDWARVRFGAGTAWKRCWCVVSQPEEKEVQRAQKALKKATSERVRVPKGHIKFYDTRKVTKKTRPIATITDAYAAYAIYPQSKPLIEQSTLVKLEGLVTVHGTPESITEGFVFIMPEVHPAVTGFEMMLRFLFPVFDAFSLYGRPNRLIADTLDQKGLMFAMPRDRRYGYLDILDVSALIHTEGSQGWTERQWRREMKKLTSTRMVTQMENSPRASQQMAYRRNTMTSRMSLPPTRGGVRFEDGAPVSAPGSRSESPTPISGAEGRFFPPRRIDSAPPSAHSSPHKRSVSDAQGYRRYETQTSSRLSYEAGRAYDEPPPPPRHTGALSAATGRPHGLGSLERIQSEAEVPTLSSVAGDVQTQVATPHTLPPAPVTSPPAFTHNPSSRPAHQPYQAPELRRAHSNVDAATLYQMQNAVRTEDEPDDDYWNGELQHRSQQQQRSVGFNDHPAERNLDMPADQLQGILNKGRDPRQRLSTIIGSPPSDAESKASRLREQAYMPHDTATGVHQRDEATRGGRGTPDSPLATSRSVARKPVPKTTAEQPLSLSIPSEQPTPPHHDRTEPLSPDSPVNSESWAGDVIDQAVLERVLNGDTASRTDTMQSSVPDYASTVSSKPEQRKPVEKPRAGRLKTVGDPNYPALHERSGSVGKLDTWNKEQAEQQAMMPAIDFGPTLTYTPTGRPTTSGTMTPGASGDRSRSRSGDRLMGASGDALAESARQSYFGGRTTPGSRPITPTGIVASPSRTPDRNSIAWQPAVTSQGEALSNKQSLTPEQWVQYRAAMAAQPQQAPPRRATPNFAHQRTSSGHSVHKLRQSLTKTPPPLSRMQSGDWSHLGQPADQRTPPSRPHSRGAGAILGSGCPGPANYSAQPTNLTAKEQMHVARATGMPLLSYTSKADQKKQEEYQPGLFGALAAREREKEESKRHTMSSSVVQQAIAARQQQQMEAEAQAQMQYQWQMQQQMSQQTQWMQMQMQQMMLAQNQPAIGYASHAGQGYRTAPSPVAAQSLFESSQAGFAGNPWESQQALSSAQSQYRVNRAYENRQEPHR</sequence>
<dbReference type="SUPFAM" id="SSF50729">
    <property type="entry name" value="PH domain-like"/>
    <property type="match status" value="1"/>
</dbReference>
<dbReference type="FunFam" id="2.30.29.30:FF:000203">
    <property type="entry name" value="PH domain-containing protein"/>
    <property type="match status" value="1"/>
</dbReference>
<feature type="compositionally biased region" description="Polar residues" evidence="1">
    <location>
        <begin position="871"/>
        <end position="892"/>
    </location>
</feature>
<dbReference type="eggNOG" id="ENOG502QPV9">
    <property type="taxonomic scope" value="Eukaryota"/>
</dbReference>
<feature type="compositionally biased region" description="Basic and acidic residues" evidence="1">
    <location>
        <begin position="763"/>
        <end position="772"/>
    </location>
</feature>
<organism evidence="3 4">
    <name type="scientific">Baudoinia panamericana (strain UAMH 10762)</name>
    <name type="common">Angels' share fungus</name>
    <name type="synonym">Baudoinia compniacensis (strain UAMH 10762)</name>
    <dbReference type="NCBI Taxonomy" id="717646"/>
    <lineage>
        <taxon>Eukaryota</taxon>
        <taxon>Fungi</taxon>
        <taxon>Dikarya</taxon>
        <taxon>Ascomycota</taxon>
        <taxon>Pezizomycotina</taxon>
        <taxon>Dothideomycetes</taxon>
        <taxon>Dothideomycetidae</taxon>
        <taxon>Mycosphaerellales</taxon>
        <taxon>Teratosphaeriaceae</taxon>
        <taxon>Baudoinia</taxon>
    </lineage>
</organism>
<feature type="compositionally biased region" description="Low complexity" evidence="1">
    <location>
        <begin position="1061"/>
        <end position="1071"/>
    </location>
</feature>
<dbReference type="OMA" id="ASHTWDA"/>
<dbReference type="GeneID" id="19115243"/>
<feature type="compositionally biased region" description="Polar residues" evidence="1">
    <location>
        <begin position="30"/>
        <end position="49"/>
    </location>
</feature>
<feature type="compositionally biased region" description="Polar residues" evidence="1">
    <location>
        <begin position="483"/>
        <end position="507"/>
    </location>
</feature>
<feature type="region of interest" description="Disordered" evidence="1">
    <location>
        <begin position="64"/>
        <end position="85"/>
    </location>
</feature>
<feature type="compositionally biased region" description="Basic and acidic residues" evidence="1">
    <location>
        <begin position="893"/>
        <end position="903"/>
    </location>
</feature>
<feature type="region of interest" description="Disordered" evidence="1">
    <location>
        <begin position="483"/>
        <end position="614"/>
    </location>
</feature>
<dbReference type="InterPro" id="IPR001849">
    <property type="entry name" value="PH_domain"/>
</dbReference>
<accession>M2N8U7</accession>
<feature type="compositionally biased region" description="Low complexity" evidence="1">
    <location>
        <begin position="1299"/>
        <end position="1309"/>
    </location>
</feature>
<feature type="region of interest" description="Disordered" evidence="1">
    <location>
        <begin position="711"/>
        <end position="730"/>
    </location>
</feature>
<dbReference type="PROSITE" id="PS50003">
    <property type="entry name" value="PH_DOMAIN"/>
    <property type="match status" value="1"/>
</dbReference>
<dbReference type="STRING" id="717646.M2N8U7"/>
<dbReference type="Pfam" id="PF25381">
    <property type="entry name" value="PH_26"/>
    <property type="match status" value="1"/>
</dbReference>
<feature type="compositionally biased region" description="Polar residues" evidence="1">
    <location>
        <begin position="1075"/>
        <end position="1084"/>
    </location>
</feature>
<dbReference type="HOGENOM" id="CLU_005248_1_1_1"/>
<dbReference type="Proteomes" id="UP000011761">
    <property type="component" value="Unassembled WGS sequence"/>
</dbReference>
<dbReference type="Gene3D" id="2.30.29.30">
    <property type="entry name" value="Pleckstrin-homology domain (PH domain)/Phosphotyrosine-binding domain (PTB)"/>
    <property type="match status" value="1"/>
</dbReference>
<evidence type="ECO:0000313" key="3">
    <source>
        <dbReference type="EMBL" id="EMC95260.1"/>
    </source>
</evidence>
<dbReference type="SMART" id="SM00233">
    <property type="entry name" value="PH"/>
    <property type="match status" value="1"/>
</dbReference>
<feature type="region of interest" description="Disordered" evidence="1">
    <location>
        <begin position="642"/>
        <end position="675"/>
    </location>
</feature>
<dbReference type="InterPro" id="IPR011993">
    <property type="entry name" value="PH-like_dom_sf"/>
</dbReference>
<feature type="region of interest" description="Disordered" evidence="1">
    <location>
        <begin position="998"/>
        <end position="1027"/>
    </location>
</feature>
<feature type="region of interest" description="Disordered" evidence="1">
    <location>
        <begin position="1061"/>
        <end position="1146"/>
    </location>
</feature>
<feature type="compositionally biased region" description="Low complexity" evidence="1">
    <location>
        <begin position="948"/>
        <end position="971"/>
    </location>
</feature>
<feature type="compositionally biased region" description="Basic and acidic residues" evidence="1">
    <location>
        <begin position="1314"/>
        <end position="1324"/>
    </location>
</feature>
<keyword evidence="4" id="KW-1185">Reference proteome</keyword>
<feature type="domain" description="PH" evidence="2">
    <location>
        <begin position="122"/>
        <end position="240"/>
    </location>
</feature>